<dbReference type="PANTHER" id="PTHR42886:SF29">
    <property type="entry name" value="PUMMELIG, ISOFORM A"/>
    <property type="match status" value="1"/>
</dbReference>
<keyword evidence="2" id="KW-0378">Hydrolase</keyword>
<dbReference type="InterPro" id="IPR029058">
    <property type="entry name" value="AB_hydrolase_fold"/>
</dbReference>
<protein>
    <submittedName>
        <fullName evidence="2">Putative hydrolase</fullName>
    </submittedName>
</protein>
<dbReference type="PATRIC" id="fig|454.4.peg.2970"/>
<evidence type="ECO:0000259" key="1">
    <source>
        <dbReference type="Pfam" id="PF12697"/>
    </source>
</evidence>
<dbReference type="STRING" id="454.Lisr_2705"/>
<dbReference type="SUPFAM" id="SSF53474">
    <property type="entry name" value="alpha/beta-Hydrolases"/>
    <property type="match status" value="1"/>
</dbReference>
<dbReference type="AlphaFoldDB" id="A0A0W0V3K3"/>
<evidence type="ECO:0000313" key="2">
    <source>
        <dbReference type="EMBL" id="KTD14477.1"/>
    </source>
</evidence>
<dbReference type="Proteomes" id="UP000054761">
    <property type="component" value="Unassembled WGS sequence"/>
</dbReference>
<dbReference type="EMBL" id="LNYH01000149">
    <property type="protein sequence ID" value="KTD14477.1"/>
    <property type="molecule type" value="Genomic_DNA"/>
</dbReference>
<dbReference type="GO" id="GO:0016787">
    <property type="term" value="F:hydrolase activity"/>
    <property type="evidence" value="ECO:0007669"/>
    <property type="project" value="UniProtKB-KW"/>
</dbReference>
<dbReference type="Pfam" id="PF12697">
    <property type="entry name" value="Abhydrolase_6"/>
    <property type="match status" value="1"/>
</dbReference>
<proteinExistence type="predicted"/>
<dbReference type="Gene3D" id="3.40.50.1820">
    <property type="entry name" value="alpha/beta hydrolase"/>
    <property type="match status" value="1"/>
</dbReference>
<gene>
    <name evidence="2" type="ORF">Lisr_2705</name>
</gene>
<dbReference type="OrthoDB" id="9785847at2"/>
<organism evidence="2 3">
    <name type="scientific">Legionella israelensis</name>
    <dbReference type="NCBI Taxonomy" id="454"/>
    <lineage>
        <taxon>Bacteria</taxon>
        <taxon>Pseudomonadati</taxon>
        <taxon>Pseudomonadota</taxon>
        <taxon>Gammaproteobacteria</taxon>
        <taxon>Legionellales</taxon>
        <taxon>Legionellaceae</taxon>
        <taxon>Legionella</taxon>
    </lineage>
</organism>
<dbReference type="PANTHER" id="PTHR42886">
    <property type="entry name" value="RE40534P-RELATED"/>
    <property type="match status" value="1"/>
</dbReference>
<evidence type="ECO:0000313" key="3">
    <source>
        <dbReference type="Proteomes" id="UP000054761"/>
    </source>
</evidence>
<sequence>MLTTITEARNFLHAQLCYQLFITPLHLPVEKQYRHFASRACEYFEDKRSEAIHQQYPRHHIIHHFAQAHRPQAKKILIAHGWMSRAAYMIRLTHTLHQQGYDVYIPDFPAHGEAKGFQLPWTDAVLILKNIINQFGPFYAVIGHSFGGSMLLNTLNLAGQLPDWQLKYTPERFILIASPTRMRSPVHRLARRFKLNGAGFQCLRDVIYQQADIDPRLVRLQNFLVQGRTIPFLCIHGEKDLTVHPKESIIFCRNYHHGELKMLKDATHVSVLLDERVEQHASEFLNRKF</sequence>
<name>A0A0W0V3K3_9GAMM</name>
<accession>A0A0W0V3K3</accession>
<reference evidence="2 3" key="1">
    <citation type="submission" date="2015-11" db="EMBL/GenBank/DDBJ databases">
        <title>Genomic analysis of 38 Legionella species identifies large and diverse effector repertoires.</title>
        <authorList>
            <person name="Burstein D."/>
            <person name="Amaro F."/>
            <person name="Zusman T."/>
            <person name="Lifshitz Z."/>
            <person name="Cohen O."/>
            <person name="Gilbert J.A."/>
            <person name="Pupko T."/>
            <person name="Shuman H.A."/>
            <person name="Segal G."/>
        </authorList>
    </citation>
    <scope>NUCLEOTIDE SEQUENCE [LARGE SCALE GENOMIC DNA]</scope>
    <source>
        <strain evidence="2 3">Bercovier 4</strain>
    </source>
</reference>
<comment type="caution">
    <text evidence="2">The sequence shown here is derived from an EMBL/GenBank/DDBJ whole genome shotgun (WGS) entry which is preliminary data.</text>
</comment>
<dbReference type="InterPro" id="IPR000073">
    <property type="entry name" value="AB_hydrolase_1"/>
</dbReference>
<keyword evidence="3" id="KW-1185">Reference proteome</keyword>
<feature type="domain" description="AB hydrolase-1" evidence="1">
    <location>
        <begin position="76"/>
        <end position="192"/>
    </location>
</feature>